<dbReference type="Pfam" id="PF13807">
    <property type="entry name" value="GNVR"/>
    <property type="match status" value="1"/>
</dbReference>
<keyword evidence="4" id="KW-0808">Transferase</keyword>
<name>A0A1M5DRD6_9BACT</name>
<reference evidence="17 18" key="1">
    <citation type="submission" date="2016-11" db="EMBL/GenBank/DDBJ databases">
        <authorList>
            <person name="Jaros S."/>
            <person name="Januszkiewicz K."/>
            <person name="Wedrychowicz H."/>
        </authorList>
    </citation>
    <scope>NUCLEOTIDE SEQUENCE [LARGE SCALE GENOMIC DNA]</scope>
    <source>
        <strain evidence="17 18">DSM 26897</strain>
    </source>
</reference>
<dbReference type="PANTHER" id="PTHR32309:SF13">
    <property type="entry name" value="FERRIC ENTEROBACTIN TRANSPORT PROTEIN FEPE"/>
    <property type="match status" value="1"/>
</dbReference>
<keyword evidence="6" id="KW-0547">Nucleotide-binding</keyword>
<evidence type="ECO:0000259" key="16">
    <source>
        <dbReference type="Pfam" id="PF13807"/>
    </source>
</evidence>
<evidence type="ECO:0000256" key="8">
    <source>
        <dbReference type="ARBA" id="ARBA00022840"/>
    </source>
</evidence>
<proteinExistence type="inferred from homology"/>
<dbReference type="PANTHER" id="PTHR32309">
    <property type="entry name" value="TYROSINE-PROTEIN KINASE"/>
    <property type="match status" value="1"/>
</dbReference>
<dbReference type="GO" id="GO:0042802">
    <property type="term" value="F:identical protein binding"/>
    <property type="evidence" value="ECO:0007669"/>
    <property type="project" value="UniProtKB-ARBA"/>
</dbReference>
<keyword evidence="7" id="KW-0418">Kinase</keyword>
<evidence type="ECO:0000256" key="5">
    <source>
        <dbReference type="ARBA" id="ARBA00022692"/>
    </source>
</evidence>
<dbReference type="RefSeq" id="WP_073044544.1">
    <property type="nucleotide sequence ID" value="NZ_FQUO01000011.1"/>
</dbReference>
<protein>
    <submittedName>
        <fullName evidence="17">Capsular exopolysaccharide family</fullName>
    </submittedName>
</protein>
<evidence type="ECO:0000256" key="2">
    <source>
        <dbReference type="ARBA" id="ARBA00008883"/>
    </source>
</evidence>
<evidence type="ECO:0000256" key="1">
    <source>
        <dbReference type="ARBA" id="ARBA00004651"/>
    </source>
</evidence>
<keyword evidence="8" id="KW-0067">ATP-binding</keyword>
<dbReference type="InterPro" id="IPR050445">
    <property type="entry name" value="Bact_polysacc_biosynth/exp"/>
</dbReference>
<evidence type="ECO:0000256" key="9">
    <source>
        <dbReference type="ARBA" id="ARBA00022989"/>
    </source>
</evidence>
<dbReference type="OrthoDB" id="9794577at2"/>
<evidence type="ECO:0000256" key="6">
    <source>
        <dbReference type="ARBA" id="ARBA00022741"/>
    </source>
</evidence>
<evidence type="ECO:0000256" key="11">
    <source>
        <dbReference type="ARBA" id="ARBA00023137"/>
    </source>
</evidence>
<evidence type="ECO:0000256" key="13">
    <source>
        <dbReference type="SAM" id="Phobius"/>
    </source>
</evidence>
<evidence type="ECO:0000256" key="4">
    <source>
        <dbReference type="ARBA" id="ARBA00022679"/>
    </source>
</evidence>
<gene>
    <name evidence="17" type="ORF">SAMN05444008_11147</name>
</gene>
<keyword evidence="18" id="KW-1185">Reference proteome</keyword>
<evidence type="ECO:0000256" key="10">
    <source>
        <dbReference type="ARBA" id="ARBA00023136"/>
    </source>
</evidence>
<evidence type="ECO:0000256" key="3">
    <source>
        <dbReference type="ARBA" id="ARBA00022475"/>
    </source>
</evidence>
<dbReference type="AlphaFoldDB" id="A0A1M5DRD6"/>
<dbReference type="Pfam" id="PF01656">
    <property type="entry name" value="CbiA"/>
    <property type="match status" value="1"/>
</dbReference>
<evidence type="ECO:0000256" key="12">
    <source>
        <dbReference type="ARBA" id="ARBA00053015"/>
    </source>
</evidence>
<dbReference type="InterPro" id="IPR027417">
    <property type="entry name" value="P-loop_NTPase"/>
</dbReference>
<comment type="similarity">
    <text evidence="2">Belongs to the etk/wzc family.</text>
</comment>
<feature type="domain" description="Polysaccharide chain length determinant N-terminal" evidence="15">
    <location>
        <begin position="14"/>
        <end position="108"/>
    </location>
</feature>
<feature type="domain" description="CobQ/CobB/MinD/ParA nucleotide binding" evidence="14">
    <location>
        <begin position="573"/>
        <end position="746"/>
    </location>
</feature>
<dbReference type="Gene3D" id="3.40.50.300">
    <property type="entry name" value="P-loop containing nucleotide triphosphate hydrolases"/>
    <property type="match status" value="1"/>
</dbReference>
<keyword evidence="9 13" id="KW-1133">Transmembrane helix</keyword>
<feature type="transmembrane region" description="Helical" evidence="13">
    <location>
        <begin position="27"/>
        <end position="46"/>
    </location>
</feature>
<feature type="domain" description="Tyrosine-protein kinase G-rich" evidence="16">
    <location>
        <begin position="429"/>
        <end position="507"/>
    </location>
</feature>
<dbReference type="GO" id="GO:0005524">
    <property type="term" value="F:ATP binding"/>
    <property type="evidence" value="ECO:0007669"/>
    <property type="project" value="UniProtKB-KW"/>
</dbReference>
<dbReference type="Pfam" id="PF02706">
    <property type="entry name" value="Wzz"/>
    <property type="match status" value="1"/>
</dbReference>
<dbReference type="FunFam" id="3.40.50.300:FF:000527">
    <property type="entry name" value="Tyrosine-protein kinase etk"/>
    <property type="match status" value="1"/>
</dbReference>
<sequence>MQDPFAPDKTAAGSLDIRELFFRYIRYLPLFILSVALALMGAYLYLRYATPVFQSTSALFVKGSSSEDEGAANDRFSQLFVLDHSINIQSEIELIKSKPLMQKVVDNLGLNFQYYSKGKIDDVHHYGDLPFRVETLMLKDAAQPFALDISFIENESFLVAGDTCRHVFNQPFATPQGRFKLVPTQKGGLSEAYRAEWWPSSMLAGELASQLVVAPKGGTGILNLVLETTHPQLSADVLNQLMHAYQVTTIEDKNETKRQTIAFVNDRLQVVSRELDSLTALLLAYQKQTNLLDPGSQSAAYLARMDAIDEQARTQNAQVAIAKIITAYLSDGRNNFTVVPSTLGLADGTLNTLISAYNLAQLEHKGLLDSKVPVGNARVQQLEKSIEQLRLNILEALRNLVVAIRDSGNRMNREKRAVAGRAQQLPVQEQNLLELKRQLEMKQSVYKILMEKREESAISLAATISNIKVVEAAAPVPLPVRPEKGNAKLLAIFIGLALPAGFIFVKELLNDKINSRADLEKLTSVPILAEVGHTYAEEMLVARPGNRSMVAEQFRTLRSNLQYVVPAKPCPVILVTSTSSGEGKSFVSANLGAVLAMAGKKTIVLELDIRKPNVLQKVGLSRKPGLTNWLVGKVAMEDLPVQVAGYENLDVLPCGAVPPNPSELLLHPQLDTLFQWLRSRYDAIVIDTAPVGIVSDALNLARFADATLYITRQGHTFKRQVKLIADFAVHQKLPALSVVLNDVQLDAAFGYYGYGRYGYAYGGGAGYFDPEQPGGGGNKKRNFLQKEKT</sequence>
<evidence type="ECO:0000256" key="7">
    <source>
        <dbReference type="ARBA" id="ARBA00022777"/>
    </source>
</evidence>
<dbReference type="GO" id="GO:0004713">
    <property type="term" value="F:protein tyrosine kinase activity"/>
    <property type="evidence" value="ECO:0007669"/>
    <property type="project" value="UniProtKB-KW"/>
</dbReference>
<accession>A0A1M5DRD6</accession>
<dbReference type="InterPro" id="IPR003856">
    <property type="entry name" value="LPS_length_determ_N"/>
</dbReference>
<dbReference type="CDD" id="cd05387">
    <property type="entry name" value="BY-kinase"/>
    <property type="match status" value="1"/>
</dbReference>
<dbReference type="EMBL" id="FQUO01000011">
    <property type="protein sequence ID" value="SHF69362.1"/>
    <property type="molecule type" value="Genomic_DNA"/>
</dbReference>
<dbReference type="Proteomes" id="UP000184368">
    <property type="component" value="Unassembled WGS sequence"/>
</dbReference>
<dbReference type="NCBIfam" id="TIGR01007">
    <property type="entry name" value="eps_fam"/>
    <property type="match status" value="1"/>
</dbReference>
<evidence type="ECO:0000313" key="18">
    <source>
        <dbReference type="Proteomes" id="UP000184368"/>
    </source>
</evidence>
<evidence type="ECO:0000259" key="14">
    <source>
        <dbReference type="Pfam" id="PF01656"/>
    </source>
</evidence>
<keyword evidence="10 13" id="KW-0472">Membrane</keyword>
<dbReference type="STRING" id="1302690.BUE76_19955"/>
<evidence type="ECO:0000313" key="17">
    <source>
        <dbReference type="EMBL" id="SHF69362.1"/>
    </source>
</evidence>
<keyword evidence="5 13" id="KW-0812">Transmembrane</keyword>
<dbReference type="SUPFAM" id="SSF52540">
    <property type="entry name" value="P-loop containing nucleoside triphosphate hydrolases"/>
    <property type="match status" value="1"/>
</dbReference>
<dbReference type="InterPro" id="IPR032807">
    <property type="entry name" value="GNVR"/>
</dbReference>
<dbReference type="GO" id="GO:0005886">
    <property type="term" value="C:plasma membrane"/>
    <property type="evidence" value="ECO:0007669"/>
    <property type="project" value="UniProtKB-SubCell"/>
</dbReference>
<dbReference type="InterPro" id="IPR002586">
    <property type="entry name" value="CobQ/CobB/MinD/ParA_Nub-bd_dom"/>
</dbReference>
<keyword evidence="11" id="KW-0829">Tyrosine-protein kinase</keyword>
<evidence type="ECO:0000259" key="15">
    <source>
        <dbReference type="Pfam" id="PF02706"/>
    </source>
</evidence>
<comment type="catalytic activity">
    <reaction evidence="12">
        <text>L-tyrosyl-[protein] + ATP = O-phospho-L-tyrosyl-[protein] + ADP + H(+)</text>
        <dbReference type="Rhea" id="RHEA:10596"/>
        <dbReference type="Rhea" id="RHEA-COMP:10136"/>
        <dbReference type="Rhea" id="RHEA-COMP:20101"/>
        <dbReference type="ChEBI" id="CHEBI:15378"/>
        <dbReference type="ChEBI" id="CHEBI:30616"/>
        <dbReference type="ChEBI" id="CHEBI:46858"/>
        <dbReference type="ChEBI" id="CHEBI:61978"/>
        <dbReference type="ChEBI" id="CHEBI:456216"/>
    </reaction>
</comment>
<comment type="subcellular location">
    <subcellularLocation>
        <location evidence="1">Cell membrane</location>
        <topology evidence="1">Multi-pass membrane protein</topology>
    </subcellularLocation>
</comment>
<organism evidence="17 18">
    <name type="scientific">Cnuella takakiae</name>
    <dbReference type="NCBI Taxonomy" id="1302690"/>
    <lineage>
        <taxon>Bacteria</taxon>
        <taxon>Pseudomonadati</taxon>
        <taxon>Bacteroidota</taxon>
        <taxon>Chitinophagia</taxon>
        <taxon>Chitinophagales</taxon>
        <taxon>Chitinophagaceae</taxon>
        <taxon>Cnuella</taxon>
    </lineage>
</organism>
<keyword evidence="3" id="KW-1003">Cell membrane</keyword>
<dbReference type="InterPro" id="IPR005702">
    <property type="entry name" value="Wzc-like_C"/>
</dbReference>